<dbReference type="SUPFAM" id="SSF103088">
    <property type="entry name" value="OmpA-like"/>
    <property type="match status" value="1"/>
</dbReference>
<feature type="chain" id="PRO_5003009543" evidence="6">
    <location>
        <begin position="26"/>
        <end position="364"/>
    </location>
</feature>
<reference evidence="8 9" key="1">
    <citation type="submission" date="2009-10" db="EMBL/GenBank/DDBJ databases">
        <title>Complete sequence of Halothiobacillus neapolitanus c2.</title>
        <authorList>
            <consortium name="US DOE Joint Genome Institute"/>
            <person name="Lucas S."/>
            <person name="Copeland A."/>
            <person name="Lapidus A."/>
            <person name="Glavina del Rio T."/>
            <person name="Tice H."/>
            <person name="Bruce D."/>
            <person name="Goodwin L."/>
            <person name="Pitluck S."/>
            <person name="Davenport K."/>
            <person name="Brettin T."/>
            <person name="Detter J.C."/>
            <person name="Han C."/>
            <person name="Tapia R."/>
            <person name="Larimer F."/>
            <person name="Land M."/>
            <person name="Hauser L."/>
            <person name="Kyrpides N."/>
            <person name="Mikhailova N."/>
            <person name="Kerfeld C."/>
            <person name="Cannon G."/>
            <person name="Heinhort S."/>
        </authorList>
    </citation>
    <scope>NUCLEOTIDE SEQUENCE [LARGE SCALE GENOMIC DNA]</scope>
    <source>
        <strain evidence="9">ATCC 23641 / c2</strain>
    </source>
</reference>
<evidence type="ECO:0000256" key="2">
    <source>
        <dbReference type="ARBA" id="ARBA00023136"/>
    </source>
</evidence>
<protein>
    <submittedName>
        <fullName evidence="8">OmpA/MotB domain protein</fullName>
    </submittedName>
</protein>
<dbReference type="GO" id="GO:0009279">
    <property type="term" value="C:cell outer membrane"/>
    <property type="evidence" value="ECO:0007669"/>
    <property type="project" value="UniProtKB-SubCell"/>
</dbReference>
<dbReference type="PANTHER" id="PTHR30329:SF21">
    <property type="entry name" value="LIPOPROTEIN YIAD-RELATED"/>
    <property type="match status" value="1"/>
</dbReference>
<dbReference type="PRINTS" id="PR01021">
    <property type="entry name" value="OMPADOMAIN"/>
</dbReference>
<feature type="domain" description="OmpA-like" evidence="7">
    <location>
        <begin position="250"/>
        <end position="364"/>
    </location>
</feature>
<feature type="region of interest" description="Disordered" evidence="5">
    <location>
        <begin position="76"/>
        <end position="99"/>
    </location>
</feature>
<name>D0KWJ4_HALNC</name>
<dbReference type="AlphaFoldDB" id="D0KWJ4"/>
<comment type="subcellular location">
    <subcellularLocation>
        <location evidence="1">Cell outer membrane</location>
    </subcellularLocation>
</comment>
<dbReference type="PROSITE" id="PS51123">
    <property type="entry name" value="OMPA_2"/>
    <property type="match status" value="1"/>
</dbReference>
<accession>D0KWJ4</accession>
<dbReference type="InterPro" id="IPR006664">
    <property type="entry name" value="OMP_bac"/>
</dbReference>
<keyword evidence="9" id="KW-1185">Reference proteome</keyword>
<evidence type="ECO:0000256" key="3">
    <source>
        <dbReference type="ARBA" id="ARBA00023237"/>
    </source>
</evidence>
<feature type="signal peptide" evidence="6">
    <location>
        <begin position="1"/>
        <end position="25"/>
    </location>
</feature>
<dbReference type="InterPro" id="IPR036737">
    <property type="entry name" value="OmpA-like_sf"/>
</dbReference>
<proteinExistence type="predicted"/>
<sequence length="364" mass="39163">MKQPFMAIVLTVSGSALLAAGSAIAFDFGDVLKRTVERATQSEVQRKVDQETRKTVRCALGDTRCEKAARADAEADAADADPAAGEHADAGGDHPLIAPYRGSVRKERDVDAFNEYLRIVGRAGKAAKTERLEGKLTRLRYDNPKGRSTFEIERNYRDALTARGFRVDYECVKRTVCGTTDKPSWQSLNGINLGIAGDVRYFTGKLAYGSGAAYVSVAVNPTVTYVHVLETASMERDMVAVDADALAAGLEKDGRVRLDGIFFDSGKALLKPESNPALDQAVQLLRQQASLKLLIAGHTDDTGSHAANQKLSQQRAEAVRNALLARGIAADRLTAQGFGSGVPLADNASDAGRAQNRRVELVKQ</sequence>
<dbReference type="KEGG" id="hna:Hneap_0127"/>
<keyword evidence="6" id="KW-0732">Signal</keyword>
<evidence type="ECO:0000313" key="9">
    <source>
        <dbReference type="Proteomes" id="UP000009102"/>
    </source>
</evidence>
<dbReference type="eggNOG" id="COG2885">
    <property type="taxonomic scope" value="Bacteria"/>
</dbReference>
<organism evidence="8 9">
    <name type="scientific">Halothiobacillus neapolitanus (strain ATCC 23641 / DSM 15147 / CIP 104769 / NCIMB 8539 / c2)</name>
    <name type="common">Thiobacillus neapolitanus</name>
    <dbReference type="NCBI Taxonomy" id="555778"/>
    <lineage>
        <taxon>Bacteria</taxon>
        <taxon>Pseudomonadati</taxon>
        <taxon>Pseudomonadota</taxon>
        <taxon>Gammaproteobacteria</taxon>
        <taxon>Chromatiales</taxon>
        <taxon>Halothiobacillaceae</taxon>
        <taxon>Halothiobacillus</taxon>
    </lineage>
</organism>
<keyword evidence="2 4" id="KW-0472">Membrane</keyword>
<dbReference type="InterPro" id="IPR050330">
    <property type="entry name" value="Bact_OuterMem_StrucFunc"/>
</dbReference>
<dbReference type="CDD" id="cd07185">
    <property type="entry name" value="OmpA_C-like"/>
    <property type="match status" value="1"/>
</dbReference>
<dbReference type="InterPro" id="IPR006690">
    <property type="entry name" value="OMPA-like_CS"/>
</dbReference>
<evidence type="ECO:0000256" key="5">
    <source>
        <dbReference type="SAM" id="MobiDB-lite"/>
    </source>
</evidence>
<keyword evidence="3" id="KW-0998">Cell outer membrane</keyword>
<dbReference type="Pfam" id="PF00691">
    <property type="entry name" value="OmpA"/>
    <property type="match status" value="1"/>
</dbReference>
<evidence type="ECO:0000256" key="1">
    <source>
        <dbReference type="ARBA" id="ARBA00004442"/>
    </source>
</evidence>
<evidence type="ECO:0000313" key="8">
    <source>
        <dbReference type="EMBL" id="ACX94991.1"/>
    </source>
</evidence>
<dbReference type="STRING" id="555778.Hneap_0127"/>
<dbReference type="Proteomes" id="UP000009102">
    <property type="component" value="Chromosome"/>
</dbReference>
<dbReference type="PANTHER" id="PTHR30329">
    <property type="entry name" value="STATOR ELEMENT OF FLAGELLAR MOTOR COMPLEX"/>
    <property type="match status" value="1"/>
</dbReference>
<evidence type="ECO:0000256" key="4">
    <source>
        <dbReference type="PROSITE-ProRule" id="PRU00473"/>
    </source>
</evidence>
<evidence type="ECO:0000256" key="6">
    <source>
        <dbReference type="SAM" id="SignalP"/>
    </source>
</evidence>
<evidence type="ECO:0000259" key="7">
    <source>
        <dbReference type="PROSITE" id="PS51123"/>
    </source>
</evidence>
<dbReference type="Gene3D" id="3.30.1330.60">
    <property type="entry name" value="OmpA-like domain"/>
    <property type="match status" value="1"/>
</dbReference>
<dbReference type="EMBL" id="CP001801">
    <property type="protein sequence ID" value="ACX94991.1"/>
    <property type="molecule type" value="Genomic_DNA"/>
</dbReference>
<dbReference type="RefSeq" id="WP_012823027.1">
    <property type="nucleotide sequence ID" value="NC_013422.1"/>
</dbReference>
<dbReference type="InterPro" id="IPR006665">
    <property type="entry name" value="OmpA-like"/>
</dbReference>
<dbReference type="PROSITE" id="PS01068">
    <property type="entry name" value="OMPA_1"/>
    <property type="match status" value="1"/>
</dbReference>
<gene>
    <name evidence="8" type="ordered locus">Hneap_0127</name>
</gene>
<dbReference type="HOGENOM" id="CLU_055761_0_0_6"/>